<dbReference type="PANTHER" id="PTHR38340:SF1">
    <property type="entry name" value="S-LAYER PROTEIN"/>
    <property type="match status" value="1"/>
</dbReference>
<gene>
    <name evidence="8" type="ORF">GGR12_001717</name>
</gene>
<dbReference type="Pfam" id="PF00353">
    <property type="entry name" value="HemolysinCabind"/>
    <property type="match status" value="15"/>
</dbReference>
<dbReference type="InterPro" id="IPR003995">
    <property type="entry name" value="RTX_toxin_determinant-A"/>
</dbReference>
<name>A0A7W6JCY4_9CAUL</name>
<evidence type="ECO:0000313" key="9">
    <source>
        <dbReference type="Proteomes" id="UP000529946"/>
    </source>
</evidence>
<dbReference type="PANTHER" id="PTHR38340">
    <property type="entry name" value="S-LAYER PROTEIN"/>
    <property type="match status" value="1"/>
</dbReference>
<evidence type="ECO:0000256" key="5">
    <source>
        <dbReference type="ARBA" id="ARBA00022737"/>
    </source>
</evidence>
<evidence type="ECO:0000256" key="4">
    <source>
        <dbReference type="ARBA" id="ARBA00022656"/>
    </source>
</evidence>
<dbReference type="EMBL" id="JACIDM010000002">
    <property type="protein sequence ID" value="MBB4082851.1"/>
    <property type="molecule type" value="Genomic_DNA"/>
</dbReference>
<dbReference type="PRINTS" id="PR00313">
    <property type="entry name" value="CABNDNGRPT"/>
</dbReference>
<dbReference type="Proteomes" id="UP000529946">
    <property type="component" value="Unassembled WGS sequence"/>
</dbReference>
<dbReference type="Gene3D" id="2.150.10.10">
    <property type="entry name" value="Serralysin-like metalloprotease, C-terminal"/>
    <property type="match status" value="12"/>
</dbReference>
<comment type="caution">
    <text evidence="8">The sequence shown here is derived from an EMBL/GenBank/DDBJ whole genome shotgun (WGS) entry which is preliminary data.</text>
</comment>
<dbReference type="GO" id="GO:0016020">
    <property type="term" value="C:membrane"/>
    <property type="evidence" value="ECO:0007669"/>
    <property type="project" value="UniProtKB-SubCell"/>
</dbReference>
<proteinExistence type="predicted"/>
<protein>
    <submittedName>
        <fullName evidence="8">Ca2+-binding RTX toxin-like protein</fullName>
    </submittedName>
</protein>
<evidence type="ECO:0000256" key="3">
    <source>
        <dbReference type="ARBA" id="ARBA00022525"/>
    </source>
</evidence>
<dbReference type="InterPro" id="IPR050557">
    <property type="entry name" value="RTX_toxin/Mannuronan_C5-epim"/>
</dbReference>
<evidence type="ECO:0000256" key="6">
    <source>
        <dbReference type="ARBA" id="ARBA00023026"/>
    </source>
</evidence>
<keyword evidence="6" id="KW-0843">Virulence</keyword>
<dbReference type="GO" id="GO:0005576">
    <property type="term" value="C:extracellular region"/>
    <property type="evidence" value="ECO:0007669"/>
    <property type="project" value="UniProtKB-SubCell"/>
</dbReference>
<keyword evidence="4" id="KW-0800">Toxin</keyword>
<dbReference type="SUPFAM" id="SSF51120">
    <property type="entry name" value="beta-Roll"/>
    <property type="match status" value="10"/>
</dbReference>
<evidence type="ECO:0000256" key="1">
    <source>
        <dbReference type="ARBA" id="ARBA00004370"/>
    </source>
</evidence>
<keyword evidence="5" id="KW-0677">Repeat</keyword>
<sequence length="1570" mass="156365">MPTVTSDFVIDMNDFSRARLAAVLQAGQSVSTSATQAVINALDPDGYAIQLIFTGTGLGGFTARGVPTTGTITGFRIEQSGDLVLGLAGLSVSASALNAVLAGSDDAAFWNLLYGGADTITGAGTWGVANSLYGHGGNDTINGGSGGDLLSGGAGDDVITGGDEIDPSGASYGDGIDGGAGADTLRGGVGRDVLVGGDGADLIEGDAGNDILYHDGDGLTSGETVLQLGPEYGNMAIPVRFYLAADRRAEDGSVDTLNGGAGDDFIYLGAGDSADGGDGADSVEVNFRGRNSALTLDMTAGAAAAITAVAGGSFANVERFDVVGTLFNDIITGGAESTILYGEAGEDRIDGGAGNDSIAGSAFTNSSRIGNVWGSRFDDGQRDELFGGEGNDAVSVGLLDYADGGAGGDSLLVSLDGLDEGVSIEFSAGFEFDILALVTGGTYVNFETISALHTTEYRDVIRSIGITSIHTFGGDDLVYAGDANNTVSMGDGDDVAYAMGGIDLVFGGFGDDRLYGGAGSDTLYADIDYDPNQAAGSGADFLDGGEGNDTLYGGAGDDVLVGGAGGDRIYGEGGTDTVSYDGSTVGVSVQRSPNGSDPQTGLQAWTYFASGGDAQGDMLDGVEGIIGSGQNDTLTGFGRADGAGGADTIEGSHLADILLGGAGDDTLRGLDGADTLNGGEGNDIVGYSRTSSGAGTVGVTVDLRIQGVAQDTGHGSDTLISVEGVVGSIHADVLHGDDQANYIQGAGDGSLPGSGPYQGDQLFGHGGDDVIVGDGAAAGLGYTPGDGVSRGYDLISGGDGNDTITAGNGADVVTGDAGDDIIFGEWDADTLDGGAGNDKIDGGSMNDIITGGDGNDRLTGGSGADALDGGAGTDTAVFSGVRADYAFAFLPGGELQITGPDGVDVLTNVERLQFSDGLFDPNGHALPTEILGTPNADTLNGTAGRDDIQAGAGDDLITGGGDNDTIDGGAGFDTAVFSDGPAGVVSSNGVGVTGLDGSDSLTNVERLRFGTTDLLVSALLFSNSVGSSAGETLIGSSSFEGLFGLGGDDTLNAFDGDDTLAGGAGVDVLNGGNGFDTADYTSAAAGVTARLDTMRSTNDGDGGTDTFTSIEAITGSAFNDLLVGGALGDTLKGGLGADTLLGQGGNDVLWGGAGAGNTLQGGLGDDRYVLEALDSVVEVDGQGTDTVEARINAYNLANNVENLIYTGAGNFSGTGNALNNVMTGGAGDDLLRGRGGVDTLVGGGGIDTADYSQAAAGVHARLDNMRAVNDGDGSTDTFTSIEAILGSAFNDTLVGGALGDRLSGGLGADTLLGFAGNDILAGGQGLANQLQGGLGDDLYVLDAYDTIVEIAGQGHDTIEAHVGAHVMAANIEDMFYVGNNKFYGTGNAGNNTITSGIGDDILKGMGGSDRLFGGAGYDEVHVRGTQAQYTVTTEGSGWRIVDTVAGRDGTIYVESIEAVRFLTGNTKTVLTYTHGAAAPEPSAKDAGPLVSPLQDDDAFVLPALADKAGPLVLPVQDDLAFDGADAGGGMETGFTGFHGFGDAPLFIGGMFGPHIDDHSFDAGSMRDWIV</sequence>
<keyword evidence="7" id="KW-0472">Membrane</keyword>
<dbReference type="InterPro" id="IPR001343">
    <property type="entry name" value="Hemolysn_Ca-bd"/>
</dbReference>
<evidence type="ECO:0000256" key="2">
    <source>
        <dbReference type="ARBA" id="ARBA00004613"/>
    </source>
</evidence>
<evidence type="ECO:0000256" key="7">
    <source>
        <dbReference type="ARBA" id="ARBA00023136"/>
    </source>
</evidence>
<dbReference type="InterPro" id="IPR018511">
    <property type="entry name" value="Hemolysin-typ_Ca-bd_CS"/>
</dbReference>
<reference evidence="8 9" key="1">
    <citation type="submission" date="2020-08" db="EMBL/GenBank/DDBJ databases">
        <title>Genomic Encyclopedia of Type Strains, Phase IV (KMG-IV): sequencing the most valuable type-strain genomes for metagenomic binning, comparative biology and taxonomic classification.</title>
        <authorList>
            <person name="Goeker M."/>
        </authorList>
    </citation>
    <scope>NUCLEOTIDE SEQUENCE [LARGE SCALE GENOMIC DNA]</scope>
    <source>
        <strain evidence="8 9">DSM 23960</strain>
    </source>
</reference>
<dbReference type="GO" id="GO:0005509">
    <property type="term" value="F:calcium ion binding"/>
    <property type="evidence" value="ECO:0007669"/>
    <property type="project" value="InterPro"/>
</dbReference>
<keyword evidence="9" id="KW-1185">Reference proteome</keyword>
<evidence type="ECO:0000313" key="8">
    <source>
        <dbReference type="EMBL" id="MBB4082851.1"/>
    </source>
</evidence>
<accession>A0A7W6JCY4</accession>
<dbReference type="PRINTS" id="PR01488">
    <property type="entry name" value="RTXTOXINA"/>
</dbReference>
<keyword evidence="3" id="KW-0964">Secreted</keyword>
<comment type="subcellular location">
    <subcellularLocation>
        <location evidence="1">Membrane</location>
    </subcellularLocation>
    <subcellularLocation>
        <location evidence="2">Secreted</location>
    </subcellularLocation>
</comment>
<dbReference type="PROSITE" id="PS00330">
    <property type="entry name" value="HEMOLYSIN_CALCIUM"/>
    <property type="match status" value="13"/>
</dbReference>
<dbReference type="InterPro" id="IPR011049">
    <property type="entry name" value="Serralysin-like_metalloprot_C"/>
</dbReference>
<organism evidence="8 9">
    <name type="scientific">Brevundimonas lenta</name>
    <dbReference type="NCBI Taxonomy" id="424796"/>
    <lineage>
        <taxon>Bacteria</taxon>
        <taxon>Pseudomonadati</taxon>
        <taxon>Pseudomonadota</taxon>
        <taxon>Alphaproteobacteria</taxon>
        <taxon>Caulobacterales</taxon>
        <taxon>Caulobacteraceae</taxon>
        <taxon>Brevundimonas</taxon>
    </lineage>
</organism>
<dbReference type="RefSeq" id="WP_183204006.1">
    <property type="nucleotide sequence ID" value="NZ_BAAAER010000001.1"/>
</dbReference>
<dbReference type="GO" id="GO:0090729">
    <property type="term" value="F:toxin activity"/>
    <property type="evidence" value="ECO:0007669"/>
    <property type="project" value="UniProtKB-KW"/>
</dbReference>